<protein>
    <submittedName>
        <fullName evidence="2">Uncharacterized protein</fullName>
    </submittedName>
</protein>
<proteinExistence type="predicted"/>
<reference evidence="2 3" key="1">
    <citation type="submission" date="2015-01" db="EMBL/GenBank/DDBJ databases">
        <authorList>
            <person name="Filippidou S."/>
            <person name="Jeanneret N."/>
            <person name="Russel-Delif L."/>
            <person name="Junier T."/>
            <person name="Wunderlin T."/>
            <person name="Molina V."/>
            <person name="Johnson S.L."/>
            <person name="Davenport K.W."/>
            <person name="Chain P.S."/>
            <person name="Dorador C."/>
            <person name="Junier P."/>
        </authorList>
    </citation>
    <scope>NUCLEOTIDE SEQUENCE [LARGE SCALE GENOMIC DNA]</scope>
    <source>
        <strain evidence="2 3">Et7/4</strain>
    </source>
</reference>
<sequence length="76" mass="8982">MSNRKKAKVIHVDKLIIHADDIVIMPRGRIRDPWLFPHRDDAEMEAVEDVRDLDKEEHGEGGHDRNEGERRPFSWI</sequence>
<dbReference type="PATRIC" id="fig|1462.6.peg.2585"/>
<dbReference type="EMBL" id="JYBP01000003">
    <property type="protein sequence ID" value="KJE28051.1"/>
    <property type="molecule type" value="Genomic_DNA"/>
</dbReference>
<organism evidence="2 3">
    <name type="scientific">Geobacillus kaustophilus</name>
    <dbReference type="NCBI Taxonomy" id="1462"/>
    <lineage>
        <taxon>Bacteria</taxon>
        <taxon>Bacillati</taxon>
        <taxon>Bacillota</taxon>
        <taxon>Bacilli</taxon>
        <taxon>Bacillales</taxon>
        <taxon>Anoxybacillaceae</taxon>
        <taxon>Geobacillus</taxon>
        <taxon>Geobacillus thermoleovorans group</taxon>
    </lineage>
</organism>
<feature type="region of interest" description="Disordered" evidence="1">
    <location>
        <begin position="52"/>
        <end position="76"/>
    </location>
</feature>
<gene>
    <name evidence="2" type="ORF">LG52_2309</name>
</gene>
<evidence type="ECO:0000313" key="2">
    <source>
        <dbReference type="EMBL" id="KJE28051.1"/>
    </source>
</evidence>
<comment type="caution">
    <text evidence="2">The sequence shown here is derived from an EMBL/GenBank/DDBJ whole genome shotgun (WGS) entry which is preliminary data.</text>
</comment>
<dbReference type="RefSeq" id="WP_044732028.1">
    <property type="nucleotide sequence ID" value="NZ_JYBP01000003.1"/>
</dbReference>
<evidence type="ECO:0000256" key="1">
    <source>
        <dbReference type="SAM" id="MobiDB-lite"/>
    </source>
</evidence>
<name>A0A0D8BV42_GEOKU</name>
<dbReference type="Proteomes" id="UP000032522">
    <property type="component" value="Unassembled WGS sequence"/>
</dbReference>
<accession>A0A0D8BV42</accession>
<dbReference type="AlphaFoldDB" id="A0A0D8BV42"/>
<evidence type="ECO:0000313" key="3">
    <source>
        <dbReference type="Proteomes" id="UP000032522"/>
    </source>
</evidence>
<dbReference type="OrthoDB" id="2991736at2"/>